<gene>
    <name evidence="3" type="ORF">PAPYR_10558</name>
</gene>
<organism evidence="3 4">
    <name type="scientific">Paratrimastix pyriformis</name>
    <dbReference type="NCBI Taxonomy" id="342808"/>
    <lineage>
        <taxon>Eukaryota</taxon>
        <taxon>Metamonada</taxon>
        <taxon>Preaxostyla</taxon>
        <taxon>Paratrimastigidae</taxon>
        <taxon>Paratrimastix</taxon>
    </lineage>
</organism>
<comment type="caution">
    <text evidence="3">The sequence shown here is derived from an EMBL/GenBank/DDBJ whole genome shotgun (WGS) entry which is preliminary data.</text>
</comment>
<evidence type="ECO:0000313" key="3">
    <source>
        <dbReference type="EMBL" id="KAJ4454656.1"/>
    </source>
</evidence>
<evidence type="ECO:0000256" key="1">
    <source>
        <dbReference type="SAM" id="Coils"/>
    </source>
</evidence>
<keyword evidence="1" id="KW-0175">Coiled coil</keyword>
<evidence type="ECO:0000313" key="4">
    <source>
        <dbReference type="Proteomes" id="UP001141327"/>
    </source>
</evidence>
<name>A0ABQ8U8B4_9EUKA</name>
<feature type="coiled-coil region" evidence="1">
    <location>
        <begin position="22"/>
        <end position="63"/>
    </location>
</feature>
<protein>
    <submittedName>
        <fullName evidence="3">Uncharacterized protein</fullName>
    </submittedName>
</protein>
<reference evidence="3" key="1">
    <citation type="journal article" date="2022" name="bioRxiv">
        <title>Genomics of Preaxostyla Flagellates Illuminates Evolutionary Transitions and the Path Towards Mitochondrial Loss.</title>
        <authorList>
            <person name="Novak L.V.F."/>
            <person name="Treitli S.C."/>
            <person name="Pyrih J."/>
            <person name="Halakuc P."/>
            <person name="Pipaliya S.V."/>
            <person name="Vacek V."/>
            <person name="Brzon O."/>
            <person name="Soukal P."/>
            <person name="Eme L."/>
            <person name="Dacks J.B."/>
            <person name="Karnkowska A."/>
            <person name="Elias M."/>
            <person name="Hampl V."/>
        </authorList>
    </citation>
    <scope>NUCLEOTIDE SEQUENCE</scope>
    <source>
        <strain evidence="3">RCP-MX</strain>
    </source>
</reference>
<evidence type="ECO:0000256" key="2">
    <source>
        <dbReference type="SAM" id="MobiDB-lite"/>
    </source>
</evidence>
<sequence>MSLSRTPMYNAAASMAREGAMGNLLHHQMEELEREKRDLTSENGRLTKRISMLRAERAELEQHFHEQSNSLQDLIRLSETKISECEHVHKYDLKVIEILKARLTEAGIDPTPLIPVMDPFVAPAMPARPPPPAAPVTTPNTFVFEAPEDGYIPPEVPAAPQAAAPQAAATQPAPQA</sequence>
<keyword evidence="4" id="KW-1185">Reference proteome</keyword>
<proteinExistence type="predicted"/>
<feature type="compositionally biased region" description="Low complexity" evidence="2">
    <location>
        <begin position="158"/>
        <end position="176"/>
    </location>
</feature>
<dbReference type="EMBL" id="JAPMOS010000141">
    <property type="protein sequence ID" value="KAJ4454656.1"/>
    <property type="molecule type" value="Genomic_DNA"/>
</dbReference>
<dbReference type="Proteomes" id="UP001141327">
    <property type="component" value="Unassembled WGS sequence"/>
</dbReference>
<accession>A0ABQ8U8B4</accession>
<feature type="region of interest" description="Disordered" evidence="2">
    <location>
        <begin position="135"/>
        <end position="176"/>
    </location>
</feature>